<feature type="transmembrane region" description="Helical" evidence="2">
    <location>
        <begin position="103"/>
        <end position="130"/>
    </location>
</feature>
<protein>
    <recommendedName>
        <fullName evidence="5">DUF4190 domain-containing protein</fullName>
    </recommendedName>
</protein>
<keyword evidence="4" id="KW-1185">Reference proteome</keyword>
<comment type="caution">
    <text evidence="3">The sequence shown here is derived from an EMBL/GenBank/DDBJ whole genome shotgun (WGS) entry which is preliminary data.</text>
</comment>
<name>A0ABP5VDJ8_9ACTN</name>
<feature type="region of interest" description="Disordered" evidence="1">
    <location>
        <begin position="261"/>
        <end position="285"/>
    </location>
</feature>
<evidence type="ECO:0008006" key="5">
    <source>
        <dbReference type="Google" id="ProtNLM"/>
    </source>
</evidence>
<feature type="compositionally biased region" description="Gly residues" evidence="1">
    <location>
        <begin position="263"/>
        <end position="274"/>
    </location>
</feature>
<dbReference type="EMBL" id="BAAATJ010000009">
    <property type="protein sequence ID" value="GAA2397669.1"/>
    <property type="molecule type" value="Genomic_DNA"/>
</dbReference>
<feature type="transmembrane region" description="Helical" evidence="2">
    <location>
        <begin position="50"/>
        <end position="82"/>
    </location>
</feature>
<keyword evidence="2" id="KW-1133">Transmembrane helix</keyword>
<dbReference type="RefSeq" id="WP_344630999.1">
    <property type="nucleotide sequence ID" value="NZ_BAAATJ010000009.1"/>
</dbReference>
<keyword evidence="2" id="KW-0812">Transmembrane</keyword>
<accession>A0ABP5VDJ8</accession>
<evidence type="ECO:0000313" key="3">
    <source>
        <dbReference type="EMBL" id="GAA2397669.1"/>
    </source>
</evidence>
<organism evidence="3 4">
    <name type="scientific">Streptomyces glaucosporus</name>
    <dbReference type="NCBI Taxonomy" id="284044"/>
    <lineage>
        <taxon>Bacteria</taxon>
        <taxon>Bacillati</taxon>
        <taxon>Actinomycetota</taxon>
        <taxon>Actinomycetes</taxon>
        <taxon>Kitasatosporales</taxon>
        <taxon>Streptomycetaceae</taxon>
        <taxon>Streptomyces</taxon>
    </lineage>
</organism>
<dbReference type="Proteomes" id="UP001500058">
    <property type="component" value="Unassembled WGS sequence"/>
</dbReference>
<evidence type="ECO:0000256" key="1">
    <source>
        <dbReference type="SAM" id="MobiDB-lite"/>
    </source>
</evidence>
<keyword evidence="2" id="KW-0472">Membrane</keyword>
<evidence type="ECO:0000256" key="2">
    <source>
        <dbReference type="SAM" id="Phobius"/>
    </source>
</evidence>
<gene>
    <name evidence="3" type="ORF">GCM10010420_24650</name>
</gene>
<sequence>MTPEQHPNVFAAPDPYRHPHEAARTAPWGGAAHGGYGWAPPPRPRNGLGLAALVTGAVGAGVGMTVVLSPLGVVLGAVAMVLGVLGLRRVRTGAADNRGQAMAGLWTGAGATLVSAALSVVLVLGVAGMFDFVEVSSDAGTADIPAVAGETVVYDDGLTVVAAEAAVEPGPEEARVVLTLTLANDGRETADLRDGDLEIYLDGSLVPAGGIAQPVPAPAELAPGARATVELALQAPEDTGLLGLDYAPGLDYDYGFWEFDLPGGDGTGETGGQDGEPDEVTAVSL</sequence>
<proteinExistence type="predicted"/>
<reference evidence="4" key="1">
    <citation type="journal article" date="2019" name="Int. J. Syst. Evol. Microbiol.">
        <title>The Global Catalogue of Microorganisms (GCM) 10K type strain sequencing project: providing services to taxonomists for standard genome sequencing and annotation.</title>
        <authorList>
            <consortium name="The Broad Institute Genomics Platform"/>
            <consortium name="The Broad Institute Genome Sequencing Center for Infectious Disease"/>
            <person name="Wu L."/>
            <person name="Ma J."/>
        </authorList>
    </citation>
    <scope>NUCLEOTIDE SEQUENCE [LARGE SCALE GENOMIC DNA]</scope>
    <source>
        <strain evidence="4">JCM 6921</strain>
    </source>
</reference>
<evidence type="ECO:0000313" key="4">
    <source>
        <dbReference type="Proteomes" id="UP001500058"/>
    </source>
</evidence>